<evidence type="ECO:0000313" key="6">
    <source>
        <dbReference type="Proteomes" id="UP000249016"/>
    </source>
</evidence>
<dbReference type="OrthoDB" id="833207at2"/>
<dbReference type="PRINTS" id="PR00411">
    <property type="entry name" value="PNDRDTASEI"/>
</dbReference>
<gene>
    <name evidence="5" type="ORF">HMF3257_30665</name>
</gene>
<comment type="function">
    <text evidence="1">Probable oxidoreductase that may play a role as regulator of mitochondrial function.</text>
</comment>
<evidence type="ECO:0000259" key="4">
    <source>
        <dbReference type="Pfam" id="PF01593"/>
    </source>
</evidence>
<dbReference type="SUPFAM" id="SSF51905">
    <property type="entry name" value="FAD/NAD(P)-binding domain"/>
    <property type="match status" value="1"/>
</dbReference>
<comment type="caution">
    <text evidence="5">The sequence shown here is derived from an EMBL/GenBank/DDBJ whole genome shotgun (WGS) entry which is preliminary data.</text>
</comment>
<organism evidence="5 6">
    <name type="scientific">Spirosoma telluris</name>
    <dbReference type="NCBI Taxonomy" id="2183553"/>
    <lineage>
        <taxon>Bacteria</taxon>
        <taxon>Pseudomonadati</taxon>
        <taxon>Bacteroidota</taxon>
        <taxon>Cytophagia</taxon>
        <taxon>Cytophagales</taxon>
        <taxon>Cytophagaceae</taxon>
        <taxon>Spirosoma</taxon>
    </lineage>
</organism>
<dbReference type="RefSeq" id="WP_111348118.1">
    <property type="nucleotide sequence ID" value="NZ_QLII01000001.1"/>
</dbReference>
<dbReference type="InterPro" id="IPR036188">
    <property type="entry name" value="FAD/NAD-bd_sf"/>
</dbReference>
<dbReference type="EMBL" id="QLII01000001">
    <property type="protein sequence ID" value="RAI77449.1"/>
    <property type="molecule type" value="Genomic_DNA"/>
</dbReference>
<comment type="subunit">
    <text evidence="2">Interacts with COX5B; this interaction may contribute to localize PYROXD2 to the inner face of the inner mitochondrial membrane.</text>
</comment>
<evidence type="ECO:0000256" key="2">
    <source>
        <dbReference type="ARBA" id="ARBA00038825"/>
    </source>
</evidence>
<evidence type="ECO:0000313" key="5">
    <source>
        <dbReference type="EMBL" id="RAI77449.1"/>
    </source>
</evidence>
<evidence type="ECO:0000256" key="1">
    <source>
        <dbReference type="ARBA" id="ARBA00037217"/>
    </source>
</evidence>
<reference evidence="5 6" key="1">
    <citation type="submission" date="2018-06" db="EMBL/GenBank/DDBJ databases">
        <title>Spirosoma sp. HMF3257 Genome sequencing and assembly.</title>
        <authorList>
            <person name="Kang H."/>
            <person name="Cha I."/>
            <person name="Kim H."/>
            <person name="Kang J."/>
            <person name="Joh K."/>
        </authorList>
    </citation>
    <scope>NUCLEOTIDE SEQUENCE [LARGE SCALE GENOMIC DNA]</scope>
    <source>
        <strain evidence="5 6">HMF3257</strain>
    </source>
</reference>
<dbReference type="InterPro" id="IPR002937">
    <property type="entry name" value="Amino_oxidase"/>
</dbReference>
<accession>A0A327NSK8</accession>
<dbReference type="Gene3D" id="3.50.50.60">
    <property type="entry name" value="FAD/NAD(P)-binding domain"/>
    <property type="match status" value="2"/>
</dbReference>
<dbReference type="AlphaFoldDB" id="A0A327NSK8"/>
<dbReference type="PANTHER" id="PTHR10668">
    <property type="entry name" value="PHYTOENE DEHYDROGENASE"/>
    <property type="match status" value="1"/>
</dbReference>
<dbReference type="PANTHER" id="PTHR10668:SF105">
    <property type="entry name" value="DEHYDROGENASE-RELATED"/>
    <property type="match status" value="1"/>
</dbReference>
<dbReference type="GO" id="GO:0016491">
    <property type="term" value="F:oxidoreductase activity"/>
    <property type="evidence" value="ECO:0007669"/>
    <property type="project" value="InterPro"/>
</dbReference>
<keyword evidence="6" id="KW-1185">Reference proteome</keyword>
<protein>
    <recommendedName>
        <fullName evidence="3">Pyridine nucleotide-disulfide oxidoreductase domain-containing protein 2</fullName>
    </recommendedName>
</protein>
<evidence type="ECO:0000256" key="3">
    <source>
        <dbReference type="ARBA" id="ARBA00040298"/>
    </source>
</evidence>
<dbReference type="Proteomes" id="UP000249016">
    <property type="component" value="Unassembled WGS sequence"/>
</dbReference>
<sequence>MNMRDYDAVVVGSGPNGLSAAIVLARAGLSVIVLEARPTIGGGASSAELTLPGFVHDIGSAIHPLAAGSPLFQSLPLAEHGLEFIYPPISAAHPFDGGRAATLIGSVEETARTLGVDEVAYRTLFEPVVRHWPTMAADILGPLRFPKHPLDMAQFGLDALLPSTVVANRFKTTEARGLWAGMAAHAIQPLTNLTTAAIALVLMTAGHLRGWPMPKGGSQSIANALASYFKSLGGEIEVDRPVRSLHDLPKARVALFDLTPKQLLSIVGDRFSSGLGNWIYRRQLEHYRYGPGIFKIDWALDGPIPFTNPDCRRAGTVHLGGTLEEIVEAEQRTFDGQHPDRPYVLLAQQSLFDPTRAPAGKHTAWAYCHVPNGSTIDCTDRIEKQVERFAPGFRDRILARHTMNTAQVEAWNPNYVGGDINGGIIDIGQLYTRPTLGLTPYQTSEPGIFICSSATPPGGGVHGMCGYHAARVALREGFGKSVPVELTHG</sequence>
<feature type="domain" description="Amine oxidase" evidence="4">
    <location>
        <begin position="17"/>
        <end position="249"/>
    </location>
</feature>
<dbReference type="Pfam" id="PF01593">
    <property type="entry name" value="Amino_oxidase"/>
    <property type="match status" value="1"/>
</dbReference>
<name>A0A327NSK8_9BACT</name>
<proteinExistence type="predicted"/>